<reference evidence="3 4" key="1">
    <citation type="journal article" date="2012" name="J. Bacteriol.">
        <title>Draft Genome Sequence of Turicella otitidis ATCC 51513, Isolated from Middle Ear Fluid from a Child with Otitis Media.</title>
        <authorList>
            <person name="Brinkrolf K."/>
            <person name="Schneider J."/>
            <person name="Knecht M."/>
            <person name="Ruckert C."/>
            <person name="Tauch A."/>
        </authorList>
    </citation>
    <scope>NUCLEOTIDE SEQUENCE [LARGE SCALE GENOMIC DNA]</scope>
    <source>
        <strain evidence="3 4">ATCC 51513</strain>
    </source>
</reference>
<proteinExistence type="predicted"/>
<dbReference type="Gene3D" id="1.10.10.10">
    <property type="entry name" value="Winged helix-like DNA-binding domain superfamily/Winged helix DNA-binding domain"/>
    <property type="match status" value="1"/>
</dbReference>
<evidence type="ECO:0000313" key="4">
    <source>
        <dbReference type="Proteomes" id="UP000011016"/>
    </source>
</evidence>
<dbReference type="Pfam" id="PF12802">
    <property type="entry name" value="MarR_2"/>
    <property type="match status" value="1"/>
</dbReference>
<name>I7JVR1_9CORY</name>
<evidence type="ECO:0000313" key="3">
    <source>
        <dbReference type="EMBL" id="CCI83211.1"/>
    </source>
</evidence>
<evidence type="ECO:0000259" key="2">
    <source>
        <dbReference type="Pfam" id="PF12802"/>
    </source>
</evidence>
<sequence>MATIDLSSAAKTSPPHASWTSARADRAHATTAGYTQGTHIKRRKTSIDRAFCLHSRGMTQTVALPSSQIADYSVPSEPAARVLQQIRITQPTTRRELQDTLGYSQAAVARYVTSLREAGLVEQISAATDRRDAPGRPGSLLRTTGGTVAVGAHIGLHRSHIVSADVSGRISHNRELRLDVGETDPYEALEAIAYELRAATRWADTETPHVGVALSAHVDDDGTVTEPAYNWRDVPVAEVLTHYLGVPVQISSGVAAMAGHELLNRPLDAAKPDKGATLYFYARELVAHAWIVHGTVHEPASGGLPLAFERVSKGSIFDTAEVGVGHPLGNSNVVHAAQREGIQVQNFAQLAAIGIRNERARGILDARAHLLAQTVALAADIVGPTSIVLAGEAFTIDRLAPRIVAETLKNSVARRPSLRLQPEPRGVLTSAAAQAALNGLWNAPLR</sequence>
<dbReference type="EMBL" id="CAJZ01000068">
    <property type="protein sequence ID" value="CCI83211.1"/>
    <property type="molecule type" value="Genomic_DNA"/>
</dbReference>
<dbReference type="InterPro" id="IPR036388">
    <property type="entry name" value="WH-like_DNA-bd_sf"/>
</dbReference>
<dbReference type="Gene3D" id="3.30.420.40">
    <property type="match status" value="2"/>
</dbReference>
<protein>
    <recommendedName>
        <fullName evidence="2">HTH marR-type domain-containing protein</fullName>
    </recommendedName>
</protein>
<dbReference type="InterPro" id="IPR036390">
    <property type="entry name" value="WH_DNA-bd_sf"/>
</dbReference>
<organism evidence="3 4">
    <name type="scientific">Corynebacterium otitidis ATCC 51513</name>
    <dbReference type="NCBI Taxonomy" id="883169"/>
    <lineage>
        <taxon>Bacteria</taxon>
        <taxon>Bacillati</taxon>
        <taxon>Actinomycetota</taxon>
        <taxon>Actinomycetes</taxon>
        <taxon>Mycobacteriales</taxon>
        <taxon>Corynebacteriaceae</taxon>
        <taxon>Corynebacterium</taxon>
    </lineage>
</organism>
<feature type="compositionally biased region" description="Polar residues" evidence="1">
    <location>
        <begin position="1"/>
        <end position="11"/>
    </location>
</feature>
<gene>
    <name evidence="3" type="ORF">BN46_0471</name>
</gene>
<accession>I7JVR1</accession>
<dbReference type="SUPFAM" id="SSF46785">
    <property type="entry name" value="Winged helix' DNA-binding domain"/>
    <property type="match status" value="1"/>
</dbReference>
<dbReference type="OrthoDB" id="3605644at2"/>
<dbReference type="SUPFAM" id="SSF53067">
    <property type="entry name" value="Actin-like ATPase domain"/>
    <property type="match status" value="1"/>
</dbReference>
<evidence type="ECO:0000256" key="1">
    <source>
        <dbReference type="SAM" id="MobiDB-lite"/>
    </source>
</evidence>
<comment type="caution">
    <text evidence="3">The sequence shown here is derived from an EMBL/GenBank/DDBJ whole genome shotgun (WGS) entry which is preliminary data.</text>
</comment>
<dbReference type="GO" id="GO:0003700">
    <property type="term" value="F:DNA-binding transcription factor activity"/>
    <property type="evidence" value="ECO:0007669"/>
    <property type="project" value="InterPro"/>
</dbReference>
<feature type="domain" description="HTH marR-type" evidence="2">
    <location>
        <begin position="79"/>
        <end position="131"/>
    </location>
</feature>
<dbReference type="Proteomes" id="UP000011016">
    <property type="component" value="Unassembled WGS sequence"/>
</dbReference>
<feature type="region of interest" description="Disordered" evidence="1">
    <location>
        <begin position="1"/>
        <end position="26"/>
    </location>
</feature>
<dbReference type="AlphaFoldDB" id="I7JVR1"/>
<dbReference type="InterPro" id="IPR043129">
    <property type="entry name" value="ATPase_NBD"/>
</dbReference>
<dbReference type="InterPro" id="IPR000835">
    <property type="entry name" value="HTH_MarR-typ"/>
</dbReference>